<evidence type="ECO:0000256" key="1">
    <source>
        <dbReference type="ARBA" id="ARBA00022441"/>
    </source>
</evidence>
<name>A0ABD0RNJ1_CIRMR</name>
<protein>
    <submittedName>
        <fullName evidence="2">Uncharacterized protein</fullName>
    </submittedName>
</protein>
<dbReference type="AlphaFoldDB" id="A0ABD0RNJ1"/>
<evidence type="ECO:0000313" key="2">
    <source>
        <dbReference type="EMBL" id="KAL0200092.1"/>
    </source>
</evidence>
<keyword evidence="3" id="KW-1185">Reference proteome</keyword>
<feature type="non-terminal residue" evidence="2">
    <location>
        <position position="1"/>
    </location>
</feature>
<organism evidence="2 3">
    <name type="scientific">Cirrhinus mrigala</name>
    <name type="common">Mrigala</name>
    <dbReference type="NCBI Taxonomy" id="683832"/>
    <lineage>
        <taxon>Eukaryota</taxon>
        <taxon>Metazoa</taxon>
        <taxon>Chordata</taxon>
        <taxon>Craniata</taxon>
        <taxon>Vertebrata</taxon>
        <taxon>Euteleostomi</taxon>
        <taxon>Actinopterygii</taxon>
        <taxon>Neopterygii</taxon>
        <taxon>Teleostei</taxon>
        <taxon>Ostariophysi</taxon>
        <taxon>Cypriniformes</taxon>
        <taxon>Cyprinidae</taxon>
        <taxon>Labeoninae</taxon>
        <taxon>Labeonini</taxon>
        <taxon>Cirrhinus</taxon>
    </lineage>
</organism>
<dbReference type="InterPro" id="IPR006652">
    <property type="entry name" value="Kelch_1"/>
</dbReference>
<proteinExistence type="predicted"/>
<dbReference type="InterPro" id="IPR015915">
    <property type="entry name" value="Kelch-typ_b-propeller"/>
</dbReference>
<keyword evidence="1" id="KW-0880">Kelch repeat</keyword>
<comment type="caution">
    <text evidence="2">The sequence shown here is derived from an EMBL/GenBank/DDBJ whole genome shotgun (WGS) entry which is preliminary data.</text>
</comment>
<dbReference type="EMBL" id="JAMKFB020000002">
    <property type="protein sequence ID" value="KAL0200092.1"/>
    <property type="molecule type" value="Genomic_DNA"/>
</dbReference>
<sequence length="49" mass="5399">EKDSMIFDCTERYDPVTKQWAAVASLNYPRCGVGVCSCHGALYALGMQI</sequence>
<evidence type="ECO:0000313" key="3">
    <source>
        <dbReference type="Proteomes" id="UP001529510"/>
    </source>
</evidence>
<dbReference type="SMART" id="SM00612">
    <property type="entry name" value="Kelch"/>
    <property type="match status" value="1"/>
</dbReference>
<dbReference type="SUPFAM" id="SSF117281">
    <property type="entry name" value="Kelch motif"/>
    <property type="match status" value="1"/>
</dbReference>
<accession>A0ABD0RNJ1</accession>
<reference evidence="2 3" key="1">
    <citation type="submission" date="2024-05" db="EMBL/GenBank/DDBJ databases">
        <title>Genome sequencing and assembly of Indian major carp, Cirrhinus mrigala (Hamilton, 1822).</title>
        <authorList>
            <person name="Mohindra V."/>
            <person name="Chowdhury L.M."/>
            <person name="Lal K."/>
            <person name="Jena J.K."/>
        </authorList>
    </citation>
    <scope>NUCLEOTIDE SEQUENCE [LARGE SCALE GENOMIC DNA]</scope>
    <source>
        <strain evidence="2">CM1030</strain>
        <tissue evidence="2">Blood</tissue>
    </source>
</reference>
<gene>
    <name evidence="2" type="ORF">M9458_003279</name>
</gene>
<dbReference type="Gene3D" id="2.120.10.80">
    <property type="entry name" value="Kelch-type beta propeller"/>
    <property type="match status" value="1"/>
</dbReference>
<dbReference type="Proteomes" id="UP001529510">
    <property type="component" value="Unassembled WGS sequence"/>
</dbReference>